<name>A0AAD3SQL9_NEPGR</name>
<dbReference type="PANTHER" id="PTHR33286">
    <property type="entry name" value="BIFUNCTIONAL INHIBITOR/LIPID-TRANSFER PROTEIN/SEED STORAGE 2S ALBUMIN SUPERFAMILY PROTEIN"/>
    <property type="match status" value="1"/>
</dbReference>
<proteinExistence type="predicted"/>
<dbReference type="InterPro" id="IPR044741">
    <property type="entry name" value="NsLTP-like"/>
</dbReference>
<feature type="chain" id="PRO_5042097734" description="Bifunctional inhibitor/plant lipid transfer protein/seed storage helical domain-containing protein" evidence="1">
    <location>
        <begin position="18"/>
        <end position="131"/>
    </location>
</feature>
<keyword evidence="4" id="KW-1185">Reference proteome</keyword>
<accession>A0AAD3SQL9</accession>
<reference evidence="3" key="1">
    <citation type="submission" date="2023-05" db="EMBL/GenBank/DDBJ databases">
        <title>Nepenthes gracilis genome sequencing.</title>
        <authorList>
            <person name="Fukushima K."/>
        </authorList>
    </citation>
    <scope>NUCLEOTIDE SEQUENCE</scope>
    <source>
        <strain evidence="3">SING2019-196</strain>
    </source>
</reference>
<organism evidence="3 4">
    <name type="scientific">Nepenthes gracilis</name>
    <name type="common">Slender pitcher plant</name>
    <dbReference type="NCBI Taxonomy" id="150966"/>
    <lineage>
        <taxon>Eukaryota</taxon>
        <taxon>Viridiplantae</taxon>
        <taxon>Streptophyta</taxon>
        <taxon>Embryophyta</taxon>
        <taxon>Tracheophyta</taxon>
        <taxon>Spermatophyta</taxon>
        <taxon>Magnoliopsida</taxon>
        <taxon>eudicotyledons</taxon>
        <taxon>Gunneridae</taxon>
        <taxon>Pentapetalae</taxon>
        <taxon>Caryophyllales</taxon>
        <taxon>Nepenthaceae</taxon>
        <taxon>Nepenthes</taxon>
    </lineage>
</organism>
<protein>
    <recommendedName>
        <fullName evidence="2">Bifunctional inhibitor/plant lipid transfer protein/seed storage helical domain-containing protein</fullName>
    </recommendedName>
</protein>
<dbReference type="CDD" id="cd04660">
    <property type="entry name" value="nsLTP_like"/>
    <property type="match status" value="1"/>
</dbReference>
<evidence type="ECO:0000259" key="2">
    <source>
        <dbReference type="Pfam" id="PF14368"/>
    </source>
</evidence>
<dbReference type="PANTHER" id="PTHR33286:SF54">
    <property type="entry name" value="BIFUNCTIONAL INHIBITOR_LIPID-TRANSFER PROTEIN_SEED STORAGE 2S ALBUMIN SUPERFAMILY PROTEIN"/>
    <property type="match status" value="1"/>
</dbReference>
<feature type="domain" description="Bifunctional inhibitor/plant lipid transfer protein/seed storage helical" evidence="2">
    <location>
        <begin position="12"/>
        <end position="104"/>
    </location>
</feature>
<dbReference type="SUPFAM" id="SSF47699">
    <property type="entry name" value="Bifunctional inhibitor/lipid-transfer protein/seed storage 2S albumin"/>
    <property type="match status" value="1"/>
</dbReference>
<feature type="signal peptide" evidence="1">
    <location>
        <begin position="1"/>
        <end position="17"/>
    </location>
</feature>
<comment type="caution">
    <text evidence="3">The sequence shown here is derived from an EMBL/GenBank/DDBJ whole genome shotgun (WGS) entry which is preliminary data.</text>
</comment>
<dbReference type="InterPro" id="IPR036312">
    <property type="entry name" value="Bifun_inhib/LTP/seed_sf"/>
</dbReference>
<dbReference type="AlphaFoldDB" id="A0AAD3SQL9"/>
<evidence type="ECO:0000313" key="3">
    <source>
        <dbReference type="EMBL" id="GMH15728.1"/>
    </source>
</evidence>
<dbReference type="EMBL" id="BSYO01000015">
    <property type="protein sequence ID" value="GMH15728.1"/>
    <property type="molecule type" value="Genomic_DNA"/>
</dbReference>
<dbReference type="Pfam" id="PF14368">
    <property type="entry name" value="LTP_2"/>
    <property type="match status" value="1"/>
</dbReference>
<sequence>MTSFGIGFAVLALYVVATMNGDAMVANGQCQGDLEALITRCGTFVQKLGPKVPPSPSCCAVVKTVDVACACSHITEEVGQMISLEKAVYCAAYCGKPLPHGSKCGRKFFRSNTIHSRSWIEAWAILLSITQ</sequence>
<dbReference type="InterPro" id="IPR016140">
    <property type="entry name" value="Bifunc_inhib/LTP/seed_store"/>
</dbReference>
<evidence type="ECO:0000313" key="4">
    <source>
        <dbReference type="Proteomes" id="UP001279734"/>
    </source>
</evidence>
<gene>
    <name evidence="3" type="ORF">Nepgr_017569</name>
</gene>
<dbReference type="Proteomes" id="UP001279734">
    <property type="component" value="Unassembled WGS sequence"/>
</dbReference>
<keyword evidence="1" id="KW-0732">Signal</keyword>
<evidence type="ECO:0000256" key="1">
    <source>
        <dbReference type="SAM" id="SignalP"/>
    </source>
</evidence>
<dbReference type="Gene3D" id="1.10.110.10">
    <property type="entry name" value="Plant lipid-transfer and hydrophobic proteins"/>
    <property type="match status" value="1"/>
</dbReference>